<dbReference type="Pfam" id="PF10545">
    <property type="entry name" value="MADF_DNA_bdg"/>
    <property type="match status" value="1"/>
</dbReference>
<accession>A0A6H5HW93</accession>
<dbReference type="AlphaFoldDB" id="A0A6H5HW93"/>
<name>A0A6H5HW93_9HYME</name>
<feature type="region of interest" description="Disordered" evidence="1">
    <location>
        <begin position="83"/>
        <end position="222"/>
    </location>
</feature>
<feature type="domain" description="MADF" evidence="2">
    <location>
        <begin position="259"/>
        <end position="352"/>
    </location>
</feature>
<feature type="non-terminal residue" evidence="3">
    <location>
        <position position="1"/>
    </location>
</feature>
<protein>
    <recommendedName>
        <fullName evidence="2">MADF domain-containing protein</fullName>
    </recommendedName>
</protein>
<dbReference type="InterPro" id="IPR006578">
    <property type="entry name" value="MADF-dom"/>
</dbReference>
<dbReference type="PROSITE" id="PS51029">
    <property type="entry name" value="MADF"/>
    <property type="match status" value="1"/>
</dbReference>
<gene>
    <name evidence="3" type="ORF">TBRA_LOCUS973</name>
</gene>
<keyword evidence="4" id="KW-1185">Reference proteome</keyword>
<feature type="compositionally biased region" description="Low complexity" evidence="1">
    <location>
        <begin position="102"/>
        <end position="113"/>
    </location>
</feature>
<dbReference type="Proteomes" id="UP000479190">
    <property type="component" value="Unassembled WGS sequence"/>
</dbReference>
<feature type="compositionally biased region" description="Acidic residues" evidence="1">
    <location>
        <begin position="198"/>
        <end position="212"/>
    </location>
</feature>
<evidence type="ECO:0000256" key="1">
    <source>
        <dbReference type="SAM" id="MobiDB-lite"/>
    </source>
</evidence>
<dbReference type="SMART" id="SM00595">
    <property type="entry name" value="MADF"/>
    <property type="match status" value="1"/>
</dbReference>
<reference evidence="3 4" key="1">
    <citation type="submission" date="2020-02" db="EMBL/GenBank/DDBJ databases">
        <authorList>
            <person name="Ferguson B K."/>
        </authorList>
    </citation>
    <scope>NUCLEOTIDE SEQUENCE [LARGE SCALE GENOMIC DNA]</scope>
</reference>
<feature type="compositionally biased region" description="Basic and acidic residues" evidence="1">
    <location>
        <begin position="169"/>
        <end position="197"/>
    </location>
</feature>
<evidence type="ECO:0000313" key="3">
    <source>
        <dbReference type="EMBL" id="CAB0028857.1"/>
    </source>
</evidence>
<proteinExistence type="predicted"/>
<dbReference type="EMBL" id="CADCXV010000210">
    <property type="protein sequence ID" value="CAB0028857.1"/>
    <property type="molecule type" value="Genomic_DNA"/>
</dbReference>
<evidence type="ECO:0000259" key="2">
    <source>
        <dbReference type="PROSITE" id="PS51029"/>
    </source>
</evidence>
<organism evidence="3 4">
    <name type="scientific">Trichogramma brassicae</name>
    <dbReference type="NCBI Taxonomy" id="86971"/>
    <lineage>
        <taxon>Eukaryota</taxon>
        <taxon>Metazoa</taxon>
        <taxon>Ecdysozoa</taxon>
        <taxon>Arthropoda</taxon>
        <taxon>Hexapoda</taxon>
        <taxon>Insecta</taxon>
        <taxon>Pterygota</taxon>
        <taxon>Neoptera</taxon>
        <taxon>Endopterygota</taxon>
        <taxon>Hymenoptera</taxon>
        <taxon>Apocrita</taxon>
        <taxon>Proctotrupomorpha</taxon>
        <taxon>Chalcidoidea</taxon>
        <taxon>Trichogrammatidae</taxon>
        <taxon>Trichogramma</taxon>
    </lineage>
</organism>
<evidence type="ECO:0000313" key="4">
    <source>
        <dbReference type="Proteomes" id="UP000479190"/>
    </source>
</evidence>
<sequence length="430" mass="47995">ELQLICEHGFGHCLHCYCRRPTSVATLDGPKPLAQPPHGPELRPLIESGTTAALALLLRATPSSSVLRGSHWHRARRCSTTTIAPGTSCLRRQDRDRRHGVSGSSTTTPSSASHLDVQQFQARGGRGERRRGAPPSDTPCPIGASSSESRRGSRRTARADDLGAPQAPGKEEKKETVRRIKIEYTGKRALKEQQQHAEEEEEKQQTEQDDDEISNRHRGAGARLGSFQHDRVFCWHKGRSGMASSSNSARRWRQQMKKKLIFLVRESPCVWARNGESKEGQIKAWRSVASSLSTVNRQITVTEAHEKWRSLLKEYREQADIKKCFEEGPEGFPWTPLWPYFEAMSFVETTNEEDTLSISSIENFPDVGEIFGLFGKDEDSLDSFPDFGALVAAPSSVDVVEPEVIDIDDDPVELEIIVLDDDDADIIVID</sequence>